<dbReference type="GO" id="GO:0046872">
    <property type="term" value="F:metal ion binding"/>
    <property type="evidence" value="ECO:0007669"/>
    <property type="project" value="UniProtKB-KW"/>
</dbReference>
<dbReference type="EMBL" id="LSDC01000023">
    <property type="protein sequence ID" value="KXB62240.1"/>
    <property type="molecule type" value="Genomic_DNA"/>
</dbReference>
<dbReference type="SUPFAM" id="SSF56784">
    <property type="entry name" value="HAD-like"/>
    <property type="match status" value="1"/>
</dbReference>
<keyword evidence="2 7" id="KW-0479">Metal-binding</keyword>
<feature type="binding site" evidence="7">
    <location>
        <position position="12"/>
    </location>
    <ligand>
        <name>Mg(2+)</name>
        <dbReference type="ChEBI" id="CHEBI:18420"/>
    </ligand>
</feature>
<keyword evidence="3 8" id="KW-0378">Hydrolase</keyword>
<dbReference type="Pfam" id="PF13242">
    <property type="entry name" value="Hydrolase_like"/>
    <property type="match status" value="1"/>
</dbReference>
<feature type="active site" description="Proton donor" evidence="5">
    <location>
        <position position="14"/>
    </location>
</feature>
<name>A0A134A3T8_9BACL</name>
<dbReference type="NCBIfam" id="TIGR01460">
    <property type="entry name" value="HAD-SF-IIA"/>
    <property type="match status" value="1"/>
</dbReference>
<evidence type="ECO:0000256" key="2">
    <source>
        <dbReference type="ARBA" id="ARBA00022723"/>
    </source>
</evidence>
<evidence type="ECO:0000256" key="7">
    <source>
        <dbReference type="PIRSR" id="PIRSR000915-3"/>
    </source>
</evidence>
<dbReference type="PANTHER" id="PTHR19288:SF46">
    <property type="entry name" value="HALOACID DEHALOGENASE-LIKE HYDROLASE DOMAIN-CONTAINING PROTEIN 2"/>
    <property type="match status" value="1"/>
</dbReference>
<feature type="binding site" evidence="7">
    <location>
        <position position="14"/>
    </location>
    <ligand>
        <name>Mg(2+)</name>
        <dbReference type="ChEBI" id="CHEBI:18420"/>
    </ligand>
</feature>
<feature type="binding site" evidence="7">
    <location>
        <position position="207"/>
    </location>
    <ligand>
        <name>Mg(2+)</name>
        <dbReference type="ChEBI" id="CHEBI:18420"/>
    </ligand>
</feature>
<dbReference type="InterPro" id="IPR006354">
    <property type="entry name" value="HAD-SF_hydro_IIA_hyp1"/>
</dbReference>
<dbReference type="Gene3D" id="3.40.50.1000">
    <property type="entry name" value="HAD superfamily/HAD-like"/>
    <property type="match status" value="2"/>
</dbReference>
<comment type="caution">
    <text evidence="8">The sequence shown here is derived from an EMBL/GenBank/DDBJ whole genome shotgun (WGS) entry which is preliminary data.</text>
</comment>
<evidence type="ECO:0000256" key="4">
    <source>
        <dbReference type="ARBA" id="ARBA00022842"/>
    </source>
</evidence>
<evidence type="ECO:0000256" key="5">
    <source>
        <dbReference type="PIRSR" id="PIRSR000915-1"/>
    </source>
</evidence>
<dbReference type="GO" id="GO:0016791">
    <property type="term" value="F:phosphatase activity"/>
    <property type="evidence" value="ECO:0007669"/>
    <property type="project" value="TreeGrafter"/>
</dbReference>
<evidence type="ECO:0000313" key="9">
    <source>
        <dbReference type="Proteomes" id="UP000070355"/>
    </source>
</evidence>
<organism evidence="8 9">
    <name type="scientific">Gemella haemolysans</name>
    <dbReference type="NCBI Taxonomy" id="1379"/>
    <lineage>
        <taxon>Bacteria</taxon>
        <taxon>Bacillati</taxon>
        <taxon>Bacillota</taxon>
        <taxon>Bacilli</taxon>
        <taxon>Bacillales</taxon>
        <taxon>Gemellaceae</taxon>
        <taxon>Gemella</taxon>
    </lineage>
</organism>
<dbReference type="Pfam" id="PF13344">
    <property type="entry name" value="Hydrolase_6"/>
    <property type="match status" value="1"/>
</dbReference>
<dbReference type="CDD" id="cd07530">
    <property type="entry name" value="HAD_Pase_UmpH-like"/>
    <property type="match status" value="1"/>
</dbReference>
<dbReference type="InterPro" id="IPR006357">
    <property type="entry name" value="HAD-SF_hydro_IIA"/>
</dbReference>
<proteinExistence type="inferred from homology"/>
<dbReference type="Proteomes" id="UP000070355">
    <property type="component" value="Unassembled WGS sequence"/>
</dbReference>
<dbReference type="OrthoDB" id="9810449at2"/>
<dbReference type="GO" id="GO:0005737">
    <property type="term" value="C:cytoplasm"/>
    <property type="evidence" value="ECO:0007669"/>
    <property type="project" value="TreeGrafter"/>
</dbReference>
<dbReference type="InterPro" id="IPR036412">
    <property type="entry name" value="HAD-like_sf"/>
</dbReference>
<evidence type="ECO:0000256" key="3">
    <source>
        <dbReference type="ARBA" id="ARBA00022801"/>
    </source>
</evidence>
<accession>A0A134A3T8</accession>
<comment type="similarity">
    <text evidence="1">Belongs to the HAD-like hydrolase superfamily. NagD family.</text>
</comment>
<dbReference type="STRING" id="1379.HMPREF3186_00415"/>
<feature type="active site" description="Nucleophile" evidence="5">
    <location>
        <position position="12"/>
    </location>
</feature>
<dbReference type="PANTHER" id="PTHR19288">
    <property type="entry name" value="4-NITROPHENYLPHOSPHATASE-RELATED"/>
    <property type="match status" value="1"/>
</dbReference>
<evidence type="ECO:0000256" key="6">
    <source>
        <dbReference type="PIRSR" id="PIRSR000915-2"/>
    </source>
</evidence>
<dbReference type="PIRSF" id="PIRSF000915">
    <property type="entry name" value="PGP-type_phosphatase"/>
    <property type="match status" value="1"/>
</dbReference>
<dbReference type="PATRIC" id="fig|1379.3.peg.412"/>
<protein>
    <submittedName>
        <fullName evidence="8">HAD hydrolase family</fullName>
    </submittedName>
</protein>
<dbReference type="SFLD" id="SFLDG01139">
    <property type="entry name" value="C2.A:_Pyridoxal_Phosphate_Phos"/>
    <property type="match status" value="1"/>
</dbReference>
<comment type="cofactor">
    <cofactor evidence="7">
        <name>Mg(2+)</name>
        <dbReference type="ChEBI" id="CHEBI:18420"/>
    </cofactor>
    <text evidence="7">Divalent metal ions. Mg(2+) is the most effective.</text>
</comment>
<dbReference type="SFLD" id="SFLDS00003">
    <property type="entry name" value="Haloacid_Dehalogenase"/>
    <property type="match status" value="1"/>
</dbReference>
<evidence type="ECO:0000313" key="8">
    <source>
        <dbReference type="EMBL" id="KXB62240.1"/>
    </source>
</evidence>
<dbReference type="InterPro" id="IPR023214">
    <property type="entry name" value="HAD_sf"/>
</dbReference>
<evidence type="ECO:0000256" key="1">
    <source>
        <dbReference type="ARBA" id="ARBA00006696"/>
    </source>
</evidence>
<dbReference type="NCBIfam" id="TIGR01457">
    <property type="entry name" value="HAD-SF-IIA-hyp2"/>
    <property type="match status" value="1"/>
</dbReference>
<sequence length="255" mass="28417">MSIKQYKLYLIDLDGTIYNGDKKIKYAKEFVDYLNTNNIDYLFLTNNSTRQPKDVAEHLKKFDIETSEEHVFTSSDATKIYLEGKGYKNLYVIGEAGLKNTLNSFTQRENEEDVDAVVVGLDRQLTYDKLATAAKAVLNGAELIGTNPDALLPTANGFVPSNGGQVKYLEYATSTPATFIGKPSKIIMESAMNLFSYSKDEIVMVGDNYDTDIMSGINGSIDTIHVQTGVTSLEDLETKEHKPTYSIKNLFELVK</sequence>
<dbReference type="AlphaFoldDB" id="A0A134A3T8"/>
<gene>
    <name evidence="8" type="ORF">HMPREF3186_00415</name>
</gene>
<feature type="binding site" evidence="6">
    <location>
        <position position="182"/>
    </location>
    <ligand>
        <name>substrate</name>
    </ligand>
</feature>
<reference evidence="9" key="1">
    <citation type="submission" date="2016-01" db="EMBL/GenBank/DDBJ databases">
        <authorList>
            <person name="Mitreva M."/>
            <person name="Pepin K.H."/>
            <person name="Mihindukulasuriya K.A."/>
            <person name="Fulton R."/>
            <person name="Fronick C."/>
            <person name="O'Laughlin M."/>
            <person name="Miner T."/>
            <person name="Herter B."/>
            <person name="Rosa B.A."/>
            <person name="Cordes M."/>
            <person name="Tomlinson C."/>
            <person name="Wollam A."/>
            <person name="Palsikar V.B."/>
            <person name="Mardis E.R."/>
            <person name="Wilson R.K."/>
        </authorList>
    </citation>
    <scope>NUCLEOTIDE SEQUENCE [LARGE SCALE GENOMIC DNA]</scope>
    <source>
        <strain evidence="9">DNF01167</strain>
    </source>
</reference>
<dbReference type="RefSeq" id="WP_060913698.1">
    <property type="nucleotide sequence ID" value="NZ_KQ959929.1"/>
</dbReference>
<keyword evidence="4 7" id="KW-0460">Magnesium</keyword>